<evidence type="ECO:0000256" key="4">
    <source>
        <dbReference type="ARBA" id="ARBA00022801"/>
    </source>
</evidence>
<evidence type="ECO:0000256" key="2">
    <source>
        <dbReference type="ARBA" id="ARBA00022490"/>
    </source>
</evidence>
<dbReference type="InterPro" id="IPR006074">
    <property type="entry name" value="GTP1-OBG_CS"/>
</dbReference>
<dbReference type="PROSITE" id="PS51710">
    <property type="entry name" value="G_OBG"/>
    <property type="match status" value="1"/>
</dbReference>
<dbReference type="PROSITE" id="PS00905">
    <property type="entry name" value="GTP1_OBG"/>
    <property type="match status" value="1"/>
</dbReference>
<dbReference type="GO" id="GO:0042254">
    <property type="term" value="P:ribosome biogenesis"/>
    <property type="evidence" value="ECO:0007669"/>
    <property type="project" value="UniProtKB-UniRule"/>
</dbReference>
<keyword evidence="2" id="KW-0963">Cytoplasm</keyword>
<keyword evidence="5" id="KW-0460">Magnesium</keyword>
<evidence type="ECO:0000256" key="3">
    <source>
        <dbReference type="ARBA" id="ARBA00022741"/>
    </source>
</evidence>
<feature type="region of interest" description="Disordered" evidence="7">
    <location>
        <begin position="122"/>
        <end position="141"/>
    </location>
</feature>
<reference evidence="10 11" key="1">
    <citation type="journal article" date="2016" name="Nat. Commun.">
        <title>Thousands of microbial genomes shed light on interconnected biogeochemical processes in an aquifer system.</title>
        <authorList>
            <person name="Anantharaman K."/>
            <person name="Brown C.T."/>
            <person name="Hug L.A."/>
            <person name="Sharon I."/>
            <person name="Castelle C.J."/>
            <person name="Probst A.J."/>
            <person name="Thomas B.C."/>
            <person name="Singh A."/>
            <person name="Wilkins M.J."/>
            <person name="Karaoz U."/>
            <person name="Brodie E.L."/>
            <person name="Williams K.H."/>
            <person name="Hubbard S.S."/>
            <person name="Banfield J.F."/>
        </authorList>
    </citation>
    <scope>NUCLEOTIDE SEQUENCE [LARGE SCALE GENOMIC DNA]</scope>
</reference>
<dbReference type="InterPro" id="IPR027417">
    <property type="entry name" value="P-loop_NTPase"/>
</dbReference>
<dbReference type="GO" id="GO:0005525">
    <property type="term" value="F:GTP binding"/>
    <property type="evidence" value="ECO:0007669"/>
    <property type="project" value="UniProtKB-KW"/>
</dbReference>
<dbReference type="NCBIfam" id="NF008956">
    <property type="entry name" value="PRK12299.1"/>
    <property type="match status" value="1"/>
</dbReference>
<dbReference type="InterPro" id="IPR006169">
    <property type="entry name" value="GTP1_OBG_dom"/>
</dbReference>
<dbReference type="InterPro" id="IPR045086">
    <property type="entry name" value="OBG_GTPase"/>
</dbReference>
<dbReference type="SUPFAM" id="SSF52540">
    <property type="entry name" value="P-loop containing nucleoside triphosphate hydrolases"/>
    <property type="match status" value="1"/>
</dbReference>
<dbReference type="Pfam" id="PF01018">
    <property type="entry name" value="GTP1_OBG"/>
    <property type="match status" value="1"/>
</dbReference>
<evidence type="ECO:0000256" key="6">
    <source>
        <dbReference type="ARBA" id="ARBA00023134"/>
    </source>
</evidence>
<dbReference type="PROSITE" id="PS51883">
    <property type="entry name" value="OBG"/>
    <property type="match status" value="1"/>
</dbReference>
<keyword evidence="3" id="KW-0547">Nucleotide-binding</keyword>
<dbReference type="InterPro" id="IPR036726">
    <property type="entry name" value="GTP1_OBG_dom_sf"/>
</dbReference>
<keyword evidence="6" id="KW-0342">GTP-binding</keyword>
<dbReference type="SUPFAM" id="SSF82051">
    <property type="entry name" value="Obg GTP-binding protein N-terminal domain"/>
    <property type="match status" value="1"/>
</dbReference>
<dbReference type="PRINTS" id="PR00326">
    <property type="entry name" value="GTP1OBG"/>
</dbReference>
<sequence length="312" mass="33565">MFVDEVEVFFKAGDGAPGKASFYPGFTSGPDGGNGGNGGHIYLTVTSDLTALNQFLGVKTRKAENGRPGRKLKKSGKNGKSITITLPLGCILTDEGTGEVIELNDIRQKVLICQGGHGGKGTYDLRSPSNTTPLKAEPGEPGQKRNLKIILKLIADYGLIGLPNAGKSSLLNELTSANVKVADYPFTTLEPNLGVMGKKVLADIPGLIEGASAGKGLGISFLKHIEKVNLLLHCLSAESQEVETDYQVVREELKKFNSLLTQKPEIILLTKTDIVSEDGLEEKQKILQKYGRVLPISILDNKSLEKLKKLLK</sequence>
<protein>
    <submittedName>
        <fullName evidence="10">Obg family GTPase CgtA</fullName>
    </submittedName>
</protein>
<dbReference type="NCBIfam" id="TIGR02729">
    <property type="entry name" value="Obg_CgtA"/>
    <property type="match status" value="1"/>
</dbReference>
<evidence type="ECO:0000256" key="1">
    <source>
        <dbReference type="ARBA" id="ARBA00007699"/>
    </source>
</evidence>
<evidence type="ECO:0000259" key="8">
    <source>
        <dbReference type="PROSITE" id="PS51710"/>
    </source>
</evidence>
<evidence type="ECO:0000256" key="7">
    <source>
        <dbReference type="SAM" id="MobiDB-lite"/>
    </source>
</evidence>
<name>A0A1F5G1M9_9BACT</name>
<dbReference type="Proteomes" id="UP000176628">
    <property type="component" value="Unassembled WGS sequence"/>
</dbReference>
<dbReference type="CDD" id="cd01898">
    <property type="entry name" value="Obg"/>
    <property type="match status" value="1"/>
</dbReference>
<evidence type="ECO:0000313" key="10">
    <source>
        <dbReference type="EMBL" id="OGD85776.1"/>
    </source>
</evidence>
<dbReference type="AlphaFoldDB" id="A0A1F5G1M9"/>
<dbReference type="InterPro" id="IPR014100">
    <property type="entry name" value="GTP-bd_Obg/CgtA"/>
</dbReference>
<comment type="caution">
    <text evidence="10">The sequence shown here is derived from an EMBL/GenBank/DDBJ whole genome shotgun (WGS) entry which is preliminary data.</text>
</comment>
<dbReference type="FunFam" id="2.70.210.12:FF:000001">
    <property type="entry name" value="GTPase Obg"/>
    <property type="match status" value="1"/>
</dbReference>
<dbReference type="Pfam" id="PF01926">
    <property type="entry name" value="MMR_HSR1"/>
    <property type="match status" value="1"/>
</dbReference>
<dbReference type="Gene3D" id="2.70.210.12">
    <property type="entry name" value="GTP1/OBG domain"/>
    <property type="match status" value="1"/>
</dbReference>
<organism evidence="10 11">
    <name type="scientific">Candidatus Curtissbacteria bacterium RBG_16_39_7</name>
    <dbReference type="NCBI Taxonomy" id="1797707"/>
    <lineage>
        <taxon>Bacteria</taxon>
        <taxon>Candidatus Curtissiibacteriota</taxon>
    </lineage>
</organism>
<dbReference type="InterPro" id="IPR006073">
    <property type="entry name" value="GTP-bd"/>
</dbReference>
<evidence type="ECO:0000259" key="9">
    <source>
        <dbReference type="PROSITE" id="PS51883"/>
    </source>
</evidence>
<evidence type="ECO:0000256" key="5">
    <source>
        <dbReference type="ARBA" id="ARBA00022842"/>
    </source>
</evidence>
<comment type="similarity">
    <text evidence="1">Belongs to the TRAFAC class OBG-HflX-like GTPase superfamily. OBG GTPase family.</text>
</comment>
<gene>
    <name evidence="10" type="ORF">A2Z23_02705</name>
</gene>
<dbReference type="EMBL" id="MFAV01000045">
    <property type="protein sequence ID" value="OGD85776.1"/>
    <property type="molecule type" value="Genomic_DNA"/>
</dbReference>
<dbReference type="GO" id="GO:0003924">
    <property type="term" value="F:GTPase activity"/>
    <property type="evidence" value="ECO:0007669"/>
    <property type="project" value="InterPro"/>
</dbReference>
<dbReference type="PANTHER" id="PTHR11702">
    <property type="entry name" value="DEVELOPMENTALLY REGULATED GTP-BINDING PROTEIN-RELATED"/>
    <property type="match status" value="1"/>
</dbReference>
<feature type="domain" description="OBG-type G" evidence="8">
    <location>
        <begin position="155"/>
        <end position="312"/>
    </location>
</feature>
<dbReference type="Gene3D" id="3.40.50.300">
    <property type="entry name" value="P-loop containing nucleotide triphosphate hydrolases"/>
    <property type="match status" value="1"/>
</dbReference>
<dbReference type="PANTHER" id="PTHR11702:SF31">
    <property type="entry name" value="MITOCHONDRIAL RIBOSOME-ASSOCIATED GTPASE 2"/>
    <property type="match status" value="1"/>
</dbReference>
<proteinExistence type="inferred from homology"/>
<dbReference type="GO" id="GO:0000287">
    <property type="term" value="F:magnesium ion binding"/>
    <property type="evidence" value="ECO:0007669"/>
    <property type="project" value="InterPro"/>
</dbReference>
<evidence type="ECO:0000313" key="11">
    <source>
        <dbReference type="Proteomes" id="UP000176628"/>
    </source>
</evidence>
<feature type="domain" description="Obg" evidence="9">
    <location>
        <begin position="1"/>
        <end position="154"/>
    </location>
</feature>
<dbReference type="InterPro" id="IPR031167">
    <property type="entry name" value="G_OBG"/>
</dbReference>
<keyword evidence="4" id="KW-0378">Hydrolase</keyword>
<accession>A0A1F5G1M9</accession>
<dbReference type="PIRSF" id="PIRSF002401">
    <property type="entry name" value="GTP_bd_Obg/CgtA"/>
    <property type="match status" value="1"/>
</dbReference>